<evidence type="ECO:0000313" key="4">
    <source>
        <dbReference type="Proteomes" id="UP000001058"/>
    </source>
</evidence>
<dbReference type="EMBL" id="GL378362">
    <property type="protein sequence ID" value="EFJ44618.1"/>
    <property type="molecule type" value="Genomic_DNA"/>
</dbReference>
<feature type="chain" id="PRO_5003124209" description="Pherophorin domain-containing protein" evidence="1">
    <location>
        <begin position="29"/>
        <end position="327"/>
    </location>
</feature>
<reference evidence="3 4" key="1">
    <citation type="journal article" date="2010" name="Science">
        <title>Genomic analysis of organismal complexity in the multicellular green alga Volvox carteri.</title>
        <authorList>
            <person name="Prochnik S.E."/>
            <person name="Umen J."/>
            <person name="Nedelcu A.M."/>
            <person name="Hallmann A."/>
            <person name="Miller S.M."/>
            <person name="Nishii I."/>
            <person name="Ferris P."/>
            <person name="Kuo A."/>
            <person name="Mitros T."/>
            <person name="Fritz-Laylin L.K."/>
            <person name="Hellsten U."/>
            <person name="Chapman J."/>
            <person name="Simakov O."/>
            <person name="Rensing S.A."/>
            <person name="Terry A."/>
            <person name="Pangilinan J."/>
            <person name="Kapitonov V."/>
            <person name="Jurka J."/>
            <person name="Salamov A."/>
            <person name="Shapiro H."/>
            <person name="Schmutz J."/>
            <person name="Grimwood J."/>
            <person name="Lindquist E."/>
            <person name="Lucas S."/>
            <person name="Grigoriev I.V."/>
            <person name="Schmitt R."/>
            <person name="Kirk D."/>
            <person name="Rokhsar D.S."/>
        </authorList>
    </citation>
    <scope>NUCLEOTIDE SEQUENCE [LARGE SCALE GENOMIC DNA]</scope>
    <source>
        <strain evidence="4">f. Nagariensis / Eve</strain>
    </source>
</reference>
<organism evidence="4">
    <name type="scientific">Volvox carteri f. nagariensis</name>
    <dbReference type="NCBI Taxonomy" id="3068"/>
    <lineage>
        <taxon>Eukaryota</taxon>
        <taxon>Viridiplantae</taxon>
        <taxon>Chlorophyta</taxon>
        <taxon>core chlorophytes</taxon>
        <taxon>Chlorophyceae</taxon>
        <taxon>CS clade</taxon>
        <taxon>Chlamydomonadales</taxon>
        <taxon>Volvocaceae</taxon>
        <taxon>Volvox</taxon>
    </lineage>
</organism>
<keyword evidence="4" id="KW-1185">Reference proteome</keyword>
<dbReference type="KEGG" id="vcn:VOLCADRAFT_106278"/>
<evidence type="ECO:0000259" key="2">
    <source>
        <dbReference type="Pfam" id="PF12499"/>
    </source>
</evidence>
<dbReference type="AlphaFoldDB" id="D8U6B5"/>
<feature type="domain" description="Pherophorin" evidence="2">
    <location>
        <begin position="38"/>
        <end position="167"/>
    </location>
</feature>
<evidence type="ECO:0000256" key="1">
    <source>
        <dbReference type="SAM" id="SignalP"/>
    </source>
</evidence>
<feature type="signal peptide" evidence="1">
    <location>
        <begin position="1"/>
        <end position="28"/>
    </location>
</feature>
<name>D8U6B5_VOLCA</name>
<sequence>MSSMQQHNMAAKILAAGFLASIAVVVSANQAAGVTSSFPFSNCSSAASAYSLAPSAKIYGTNNTFCFTLAAKQGTSGYCDTKADVYKIEINVKPTCDLGSVTVQSTLNGKPTAVSPAFSYPPGGPAVSVVLRLTQLGLGLNSTGSQICITLSGGRGCTTLEQLCQPPPELTAGAPLTGPPSPPPSVNPVSGCKVCAYMTLYQDTAVDPNFRPMTMAECYAFGYMVINDVSLQADFYSAILLDGGSTVACTDNQAKACVTFASNSDGEALRDSIEAMAEYWLSYATSNYLCVPRRAVTVVVDVGGDIDPVTGMPSDSCLAAHSANLCG</sequence>
<dbReference type="GeneID" id="9624036"/>
<dbReference type="Pfam" id="PF12499">
    <property type="entry name" value="DUF3707"/>
    <property type="match status" value="1"/>
</dbReference>
<accession>D8U6B5</accession>
<dbReference type="InParanoid" id="D8U6B5"/>
<protein>
    <recommendedName>
        <fullName evidence="2">Pherophorin domain-containing protein</fullName>
    </recommendedName>
</protein>
<dbReference type="Proteomes" id="UP000001058">
    <property type="component" value="Unassembled WGS sequence"/>
</dbReference>
<dbReference type="InterPro" id="IPR024616">
    <property type="entry name" value="Pherophorin"/>
</dbReference>
<gene>
    <name evidence="3" type="ORF">VOLCADRAFT_106278</name>
</gene>
<keyword evidence="1" id="KW-0732">Signal</keyword>
<evidence type="ECO:0000313" key="3">
    <source>
        <dbReference type="EMBL" id="EFJ44618.1"/>
    </source>
</evidence>
<proteinExistence type="predicted"/>
<dbReference type="RefSeq" id="XP_002954194.1">
    <property type="nucleotide sequence ID" value="XM_002954148.1"/>
</dbReference>